<dbReference type="RefSeq" id="WP_146508437.1">
    <property type="nucleotide sequence ID" value="NZ_SIHI01000001.1"/>
</dbReference>
<dbReference type="Gene3D" id="2.130.10.130">
    <property type="entry name" value="Integrin alpha, N-terminal"/>
    <property type="match status" value="2"/>
</dbReference>
<name>A0A5C5X617_9PLAN</name>
<evidence type="ECO:0000313" key="3">
    <source>
        <dbReference type="Proteomes" id="UP000317243"/>
    </source>
</evidence>
<dbReference type="InterPro" id="IPR028994">
    <property type="entry name" value="Integrin_alpha_N"/>
</dbReference>
<evidence type="ECO:0000256" key="1">
    <source>
        <dbReference type="ARBA" id="ARBA00022729"/>
    </source>
</evidence>
<dbReference type="PANTHER" id="PTHR44103:SF1">
    <property type="entry name" value="PROPROTEIN CONVERTASE P"/>
    <property type="match status" value="1"/>
</dbReference>
<comment type="caution">
    <text evidence="2">The sequence shown here is derived from an EMBL/GenBank/DDBJ whole genome shotgun (WGS) entry which is preliminary data.</text>
</comment>
<proteinExistence type="predicted"/>
<keyword evidence="3" id="KW-1185">Reference proteome</keyword>
<dbReference type="SUPFAM" id="SSF69318">
    <property type="entry name" value="Integrin alpha N-terminal domain"/>
    <property type="match status" value="1"/>
</dbReference>
<gene>
    <name evidence="2" type="ORF">KOR42_15790</name>
</gene>
<evidence type="ECO:0000313" key="2">
    <source>
        <dbReference type="EMBL" id="TWT58208.1"/>
    </source>
</evidence>
<dbReference type="PANTHER" id="PTHR44103">
    <property type="entry name" value="PROPROTEIN CONVERTASE P"/>
    <property type="match status" value="1"/>
</dbReference>
<dbReference type="EMBL" id="SIHI01000001">
    <property type="protein sequence ID" value="TWT58208.1"/>
    <property type="molecule type" value="Genomic_DNA"/>
</dbReference>
<sequence length="463" mass="51070">MFREFLSWGSSLVPEPIAPLEESGTRVRYGLTIALVLVATAIPIGWLQMIATTTPQGPPLEISRAPSDLEMSPIRFRAFELTDHEDWSPRVTNVNIVDLDENGEPELLVCDAVRNTIFQYQRLPDGSWKETALVPENTISVPARTEVVDLDGDNDPDILVAVFRSLTPTSDPIGQVVLLQNNGDNEFTPRVLIDQIRRVSDARSGDFDGDGDLDLVVAEYGHEFGRIFWMENRGDLTFVDRELMRAAGTVSVSAEDFDGDGDPDVAAFIPSEQEEVWIFENTGEAPFQPVQRKIWGTANFDFGGSEMLSVDLDEDGDLDLLLAAGEDSEYPVPTQQSSHGVYWLENLGDFEFELHSVGSLPGCSSIAVADIDNDNDLDIIAGSRFNNWHVDGTTSLVWFENDGEATFQTWKIADSPARLATVACGDLTGNGQKEIIAGSLFNNEPIIRPGRVTVWTQEGEEQE</sequence>
<accession>A0A5C5X617</accession>
<dbReference type="Pfam" id="PF13517">
    <property type="entry name" value="FG-GAP_3"/>
    <property type="match status" value="3"/>
</dbReference>
<dbReference type="Proteomes" id="UP000317243">
    <property type="component" value="Unassembled WGS sequence"/>
</dbReference>
<organism evidence="2 3">
    <name type="scientific">Thalassoglobus neptunius</name>
    <dbReference type="NCBI Taxonomy" id="1938619"/>
    <lineage>
        <taxon>Bacteria</taxon>
        <taxon>Pseudomonadati</taxon>
        <taxon>Planctomycetota</taxon>
        <taxon>Planctomycetia</taxon>
        <taxon>Planctomycetales</taxon>
        <taxon>Planctomycetaceae</taxon>
        <taxon>Thalassoglobus</taxon>
    </lineage>
</organism>
<protein>
    <submittedName>
        <fullName evidence="2">FG-GAP repeat protein</fullName>
    </submittedName>
</protein>
<dbReference type="AlphaFoldDB" id="A0A5C5X617"/>
<dbReference type="OrthoDB" id="227135at2"/>
<keyword evidence="1" id="KW-0732">Signal</keyword>
<dbReference type="InterPro" id="IPR013517">
    <property type="entry name" value="FG-GAP"/>
</dbReference>
<reference evidence="2 3" key="1">
    <citation type="submission" date="2019-02" db="EMBL/GenBank/DDBJ databases">
        <title>Deep-cultivation of Planctomycetes and their phenomic and genomic characterization uncovers novel biology.</title>
        <authorList>
            <person name="Wiegand S."/>
            <person name="Jogler M."/>
            <person name="Boedeker C."/>
            <person name="Pinto D."/>
            <person name="Vollmers J."/>
            <person name="Rivas-Marin E."/>
            <person name="Kohn T."/>
            <person name="Peeters S.H."/>
            <person name="Heuer A."/>
            <person name="Rast P."/>
            <person name="Oberbeckmann S."/>
            <person name="Bunk B."/>
            <person name="Jeske O."/>
            <person name="Meyerdierks A."/>
            <person name="Storesund J.E."/>
            <person name="Kallscheuer N."/>
            <person name="Luecker S."/>
            <person name="Lage O.M."/>
            <person name="Pohl T."/>
            <person name="Merkel B.J."/>
            <person name="Hornburger P."/>
            <person name="Mueller R.-W."/>
            <person name="Bruemmer F."/>
            <person name="Labrenz M."/>
            <person name="Spormann A.M."/>
            <person name="Op Den Camp H."/>
            <person name="Overmann J."/>
            <person name="Amann R."/>
            <person name="Jetten M.S.M."/>
            <person name="Mascher T."/>
            <person name="Medema M.H."/>
            <person name="Devos D.P."/>
            <person name="Kaster A.-K."/>
            <person name="Ovreas L."/>
            <person name="Rohde M."/>
            <person name="Galperin M.Y."/>
            <person name="Jogler C."/>
        </authorList>
    </citation>
    <scope>NUCLEOTIDE SEQUENCE [LARGE SCALE GENOMIC DNA]</scope>
    <source>
        <strain evidence="2 3">KOR42</strain>
    </source>
</reference>